<evidence type="ECO:0000256" key="2">
    <source>
        <dbReference type="ARBA" id="ARBA00023315"/>
    </source>
</evidence>
<evidence type="ECO:0000256" key="1">
    <source>
        <dbReference type="ARBA" id="ARBA00022679"/>
    </source>
</evidence>
<keyword evidence="2" id="KW-0012">Acyltransferase</keyword>
<evidence type="ECO:0000256" key="3">
    <source>
        <dbReference type="ARBA" id="ARBA00025786"/>
    </source>
</evidence>
<sequence>MTTQRRFSPFDLLKFNNVNLDPLTETYQMSFYLQYLAKWPQYCVHVHGPHGRSMGYILGKAEGVGEDWHGHVTAVTVPPEYRRLGVAVQLMDLLERVSEWDNGYFVDLFVRQSNGVAINFYKKLGYSIYRRVLGYYSGSEDAYDMRKALSRDVEKKSIVPLPHPVDADELD</sequence>
<evidence type="ECO:0000259" key="4">
    <source>
        <dbReference type="PROSITE" id="PS51186"/>
    </source>
</evidence>
<dbReference type="PROSITE" id="PS51186">
    <property type="entry name" value="GNAT"/>
    <property type="match status" value="1"/>
</dbReference>
<accession>A0A7S4B6I5</accession>
<dbReference type="GO" id="GO:0031416">
    <property type="term" value="C:NatB complex"/>
    <property type="evidence" value="ECO:0007669"/>
    <property type="project" value="TreeGrafter"/>
</dbReference>
<dbReference type="GO" id="GO:0004596">
    <property type="term" value="F:protein-N-terminal amino-acid acetyltransferase activity"/>
    <property type="evidence" value="ECO:0007669"/>
    <property type="project" value="TreeGrafter"/>
</dbReference>
<feature type="domain" description="N-acetyltransferase" evidence="4">
    <location>
        <begin position="2"/>
        <end position="150"/>
    </location>
</feature>
<dbReference type="Pfam" id="PF00583">
    <property type="entry name" value="Acetyltransf_1"/>
    <property type="match status" value="1"/>
</dbReference>
<proteinExistence type="inferred from homology"/>
<dbReference type="InterPro" id="IPR016181">
    <property type="entry name" value="Acyl_CoA_acyltransferase"/>
</dbReference>
<reference evidence="5" key="1">
    <citation type="submission" date="2021-01" db="EMBL/GenBank/DDBJ databases">
        <authorList>
            <person name="Corre E."/>
            <person name="Pelletier E."/>
            <person name="Niang G."/>
            <person name="Scheremetjew M."/>
            <person name="Finn R."/>
            <person name="Kale V."/>
            <person name="Holt S."/>
            <person name="Cochrane G."/>
            <person name="Meng A."/>
            <person name="Brown T."/>
            <person name="Cohen L."/>
        </authorList>
    </citation>
    <scope>NUCLEOTIDE SEQUENCE</scope>
    <source>
        <strain evidence="5">CCMP645</strain>
    </source>
</reference>
<dbReference type="PANTHER" id="PTHR45910:SF1">
    <property type="entry name" value="N-ALPHA-ACETYLTRANSFERASE 20"/>
    <property type="match status" value="1"/>
</dbReference>
<dbReference type="InterPro" id="IPR051646">
    <property type="entry name" value="NatB_acetyltransferase_subunit"/>
</dbReference>
<dbReference type="Gene3D" id="3.40.630.30">
    <property type="match status" value="1"/>
</dbReference>
<dbReference type="PANTHER" id="PTHR45910">
    <property type="entry name" value="N-ALPHA-ACETYLTRANSFERASE 20"/>
    <property type="match status" value="1"/>
</dbReference>
<gene>
    <name evidence="5" type="ORF">PCAR00345_LOCUS8267</name>
</gene>
<organism evidence="5">
    <name type="scientific">Chrysotila carterae</name>
    <name type="common">Marine alga</name>
    <name type="synonym">Syracosphaera carterae</name>
    <dbReference type="NCBI Taxonomy" id="13221"/>
    <lineage>
        <taxon>Eukaryota</taxon>
        <taxon>Haptista</taxon>
        <taxon>Haptophyta</taxon>
        <taxon>Prymnesiophyceae</taxon>
        <taxon>Isochrysidales</taxon>
        <taxon>Isochrysidaceae</taxon>
        <taxon>Chrysotila</taxon>
    </lineage>
</organism>
<evidence type="ECO:0000313" key="5">
    <source>
        <dbReference type="EMBL" id="CAE0755679.1"/>
    </source>
</evidence>
<dbReference type="SUPFAM" id="SSF55729">
    <property type="entry name" value="Acyl-CoA N-acyltransferases (Nat)"/>
    <property type="match status" value="1"/>
</dbReference>
<dbReference type="InterPro" id="IPR000182">
    <property type="entry name" value="GNAT_dom"/>
</dbReference>
<dbReference type="EMBL" id="HBIZ01013606">
    <property type="protein sequence ID" value="CAE0755679.1"/>
    <property type="molecule type" value="Transcribed_RNA"/>
</dbReference>
<name>A0A7S4B6I5_CHRCT</name>
<comment type="similarity">
    <text evidence="3">Belongs to the acetyltransferase family. ARD1 subfamily.</text>
</comment>
<dbReference type="FunFam" id="3.40.630.30:FF:000034">
    <property type="entry name" value="N-alpha-acetyltransferase 20"/>
    <property type="match status" value="1"/>
</dbReference>
<dbReference type="CDD" id="cd04301">
    <property type="entry name" value="NAT_SF"/>
    <property type="match status" value="1"/>
</dbReference>
<protein>
    <recommendedName>
        <fullName evidence="4">N-acetyltransferase domain-containing protein</fullName>
    </recommendedName>
</protein>
<dbReference type="AlphaFoldDB" id="A0A7S4B6I5"/>
<keyword evidence="1" id="KW-0808">Transferase</keyword>